<feature type="transmembrane region" description="Helical" evidence="6">
    <location>
        <begin position="50"/>
        <end position="73"/>
    </location>
</feature>
<evidence type="ECO:0000256" key="1">
    <source>
        <dbReference type="ARBA" id="ARBA00004651"/>
    </source>
</evidence>
<dbReference type="EMBL" id="CYYV01000009">
    <property type="protein sequence ID" value="CUO44062.1"/>
    <property type="molecule type" value="Genomic_DNA"/>
</dbReference>
<sequence length="478" mass="53923">MNITSKYRSLSVQAKAALWFTICSFLQKGISFITVPIFTRLMSTEEYGTYTVYLSWLQILTIMTSLYLFNGVYDNAMAKYEKQRDEYTSAMQGLTLVITGAVFALYCFTSGFWEKILNLPKSMILLMFLEALLSPALSYWSGRQRFEYRYRILVCVTILQALMNPIASLVLIRTNGGTAMMRILGIVGVQVCICVPIIVFQFCKGKEFFSKEYWGYALRIGIPIVPHYLSGIILNQGDRIMIDKMVGKTEVALYGLAYSIGMLVQLFISGMNSALTPWMYSKIKKGDICSMRKVLQLLSVVVVGIAVALMLISPELVLIFGSPKYREAVYVIPPVAASVFFIFIYNILSMPQFYYEKTQFLMAASMAAAGANVVLNFIFIRLFGYIAAGYTTLACYMLYSVGHYIVSKRILVNEEIQENLMSPGFLVASSVFLIGASIICNLIFPYRILRYAILLASAGLVFWKKELLLKTMADIRKK</sequence>
<feature type="transmembrane region" description="Helical" evidence="6">
    <location>
        <begin position="214"/>
        <end position="234"/>
    </location>
</feature>
<reference evidence="7 8" key="1">
    <citation type="submission" date="2015-09" db="EMBL/GenBank/DDBJ databases">
        <authorList>
            <consortium name="Pathogen Informatics"/>
        </authorList>
    </citation>
    <scope>NUCLEOTIDE SEQUENCE [LARGE SCALE GENOMIC DNA]</scope>
    <source>
        <strain evidence="7 8">2789STDY5608849</strain>
    </source>
</reference>
<feature type="transmembrane region" description="Helical" evidence="6">
    <location>
        <begin position="119"/>
        <end position="140"/>
    </location>
</feature>
<dbReference type="PANTHER" id="PTHR30250">
    <property type="entry name" value="PST FAMILY PREDICTED COLANIC ACID TRANSPORTER"/>
    <property type="match status" value="1"/>
</dbReference>
<feature type="transmembrane region" description="Helical" evidence="6">
    <location>
        <begin position="385"/>
        <end position="405"/>
    </location>
</feature>
<feature type="transmembrane region" description="Helical" evidence="6">
    <location>
        <begin position="328"/>
        <end position="348"/>
    </location>
</feature>
<dbReference type="AlphaFoldDB" id="A0A174F151"/>
<keyword evidence="3 6" id="KW-0812">Transmembrane</keyword>
<evidence type="ECO:0000313" key="8">
    <source>
        <dbReference type="Proteomes" id="UP000095706"/>
    </source>
</evidence>
<feature type="transmembrane region" description="Helical" evidence="6">
    <location>
        <begin position="16"/>
        <end position="38"/>
    </location>
</feature>
<comment type="subcellular location">
    <subcellularLocation>
        <location evidence="1">Cell membrane</location>
        <topology evidence="1">Multi-pass membrane protein</topology>
    </subcellularLocation>
</comment>
<evidence type="ECO:0000256" key="2">
    <source>
        <dbReference type="ARBA" id="ARBA00022475"/>
    </source>
</evidence>
<feature type="transmembrane region" description="Helical" evidence="6">
    <location>
        <begin position="297"/>
        <end position="322"/>
    </location>
</feature>
<feature type="transmembrane region" description="Helical" evidence="6">
    <location>
        <begin position="425"/>
        <end position="444"/>
    </location>
</feature>
<evidence type="ECO:0000256" key="4">
    <source>
        <dbReference type="ARBA" id="ARBA00022989"/>
    </source>
</evidence>
<name>A0A174F151_9FIRM</name>
<dbReference type="Proteomes" id="UP000095706">
    <property type="component" value="Unassembled WGS sequence"/>
</dbReference>
<feature type="transmembrane region" description="Helical" evidence="6">
    <location>
        <begin position="179"/>
        <end position="202"/>
    </location>
</feature>
<protein>
    <submittedName>
        <fullName evidence="7">Polysaccharide biosynthesis protein</fullName>
    </submittedName>
</protein>
<feature type="transmembrane region" description="Helical" evidence="6">
    <location>
        <begin position="360"/>
        <end position="379"/>
    </location>
</feature>
<dbReference type="InterPro" id="IPR002797">
    <property type="entry name" value="Polysacc_synth"/>
</dbReference>
<dbReference type="GO" id="GO:0005886">
    <property type="term" value="C:plasma membrane"/>
    <property type="evidence" value="ECO:0007669"/>
    <property type="project" value="UniProtKB-SubCell"/>
</dbReference>
<evidence type="ECO:0000313" key="7">
    <source>
        <dbReference type="EMBL" id="CUO44062.1"/>
    </source>
</evidence>
<dbReference type="PANTHER" id="PTHR30250:SF11">
    <property type="entry name" value="O-ANTIGEN TRANSPORTER-RELATED"/>
    <property type="match status" value="1"/>
</dbReference>
<feature type="transmembrane region" description="Helical" evidence="6">
    <location>
        <begin position="94"/>
        <end position="113"/>
    </location>
</feature>
<dbReference type="InterPro" id="IPR050833">
    <property type="entry name" value="Poly_Biosynth_Transport"/>
</dbReference>
<keyword evidence="5 6" id="KW-0472">Membrane</keyword>
<feature type="transmembrane region" description="Helical" evidence="6">
    <location>
        <begin position="450"/>
        <end position="469"/>
    </location>
</feature>
<feature type="transmembrane region" description="Helical" evidence="6">
    <location>
        <begin position="152"/>
        <end position="173"/>
    </location>
</feature>
<proteinExistence type="predicted"/>
<keyword evidence="4 6" id="KW-1133">Transmembrane helix</keyword>
<evidence type="ECO:0000256" key="6">
    <source>
        <dbReference type="SAM" id="Phobius"/>
    </source>
</evidence>
<evidence type="ECO:0000256" key="3">
    <source>
        <dbReference type="ARBA" id="ARBA00022692"/>
    </source>
</evidence>
<dbReference type="Pfam" id="PF01943">
    <property type="entry name" value="Polysacc_synt"/>
    <property type="match status" value="1"/>
</dbReference>
<dbReference type="RefSeq" id="WP_055227907.1">
    <property type="nucleotide sequence ID" value="NZ_CYYV01000009.1"/>
</dbReference>
<evidence type="ECO:0000256" key="5">
    <source>
        <dbReference type="ARBA" id="ARBA00023136"/>
    </source>
</evidence>
<keyword evidence="2" id="KW-1003">Cell membrane</keyword>
<organism evidence="7 8">
    <name type="scientific">Fusicatenibacter saccharivorans</name>
    <dbReference type="NCBI Taxonomy" id="1150298"/>
    <lineage>
        <taxon>Bacteria</taxon>
        <taxon>Bacillati</taxon>
        <taxon>Bacillota</taxon>
        <taxon>Clostridia</taxon>
        <taxon>Lachnospirales</taxon>
        <taxon>Lachnospiraceae</taxon>
        <taxon>Fusicatenibacter</taxon>
    </lineage>
</organism>
<feature type="transmembrane region" description="Helical" evidence="6">
    <location>
        <begin position="254"/>
        <end position="276"/>
    </location>
</feature>
<gene>
    <name evidence="7" type="ORF">ERS852406_01969</name>
</gene>
<accession>A0A174F151</accession>